<dbReference type="AlphaFoldDB" id="A0A197KAV3"/>
<name>A0A197KAV3_9FUNG</name>
<evidence type="ECO:0000313" key="2">
    <source>
        <dbReference type="Proteomes" id="UP000078512"/>
    </source>
</evidence>
<reference evidence="1 2" key="1">
    <citation type="submission" date="2016-05" db="EMBL/GenBank/DDBJ databases">
        <title>Genome sequencing reveals origins of a unique bacterial endosymbiosis in the earliest lineages of terrestrial Fungi.</title>
        <authorList>
            <consortium name="DOE Joint Genome Institute"/>
            <person name="Uehling J."/>
            <person name="Gryganskyi A."/>
            <person name="Hameed K."/>
            <person name="Tschaplinski T."/>
            <person name="Misztal P."/>
            <person name="Wu S."/>
            <person name="Desiro A."/>
            <person name="Vande Pol N."/>
            <person name="Du Z.-Y."/>
            <person name="Zienkiewicz A."/>
            <person name="Zienkiewicz K."/>
            <person name="Morin E."/>
            <person name="Tisserant E."/>
            <person name="Splivallo R."/>
            <person name="Hainaut M."/>
            <person name="Henrissat B."/>
            <person name="Ohm R."/>
            <person name="Kuo A."/>
            <person name="Yan J."/>
            <person name="Lipzen A."/>
            <person name="Nolan M."/>
            <person name="Labutti K."/>
            <person name="Barry K."/>
            <person name="Goldstein A."/>
            <person name="Labbe J."/>
            <person name="Schadt C."/>
            <person name="Tuskan G."/>
            <person name="Grigoriev I."/>
            <person name="Martin F."/>
            <person name="Vilgalys R."/>
            <person name="Bonito G."/>
        </authorList>
    </citation>
    <scope>NUCLEOTIDE SEQUENCE [LARGE SCALE GENOMIC DNA]</scope>
    <source>
        <strain evidence="1 2">AG-77</strain>
    </source>
</reference>
<sequence>MWPSDDWTADALAPRNFTPLAHGESDEQLSGKTLTYSNCFCSPAFGRSASACLGSKVVLTCAHEPPSSSLDCSIFTKDMLGSTDFESWVSSLATQVTPGCSSYLSGNNDSSDEVASLSLNRWSNAARRPFLPRPERLLWMYATLRVSCVSCNEELEDEAYGVAAGPDPDPAPMSPCIYLSET</sequence>
<proteinExistence type="predicted"/>
<gene>
    <name evidence="1" type="ORF">K457DRAFT_902226</name>
</gene>
<dbReference type="EMBL" id="KV442018">
    <property type="protein sequence ID" value="OAQ34308.1"/>
    <property type="molecule type" value="Genomic_DNA"/>
</dbReference>
<dbReference type="Proteomes" id="UP000078512">
    <property type="component" value="Unassembled WGS sequence"/>
</dbReference>
<keyword evidence="2" id="KW-1185">Reference proteome</keyword>
<evidence type="ECO:0000313" key="1">
    <source>
        <dbReference type="EMBL" id="OAQ34308.1"/>
    </source>
</evidence>
<accession>A0A197KAV3</accession>
<protein>
    <submittedName>
        <fullName evidence="1">Uncharacterized protein</fullName>
    </submittedName>
</protein>
<organism evidence="1 2">
    <name type="scientific">Linnemannia elongata AG-77</name>
    <dbReference type="NCBI Taxonomy" id="1314771"/>
    <lineage>
        <taxon>Eukaryota</taxon>
        <taxon>Fungi</taxon>
        <taxon>Fungi incertae sedis</taxon>
        <taxon>Mucoromycota</taxon>
        <taxon>Mortierellomycotina</taxon>
        <taxon>Mortierellomycetes</taxon>
        <taxon>Mortierellales</taxon>
        <taxon>Mortierellaceae</taxon>
        <taxon>Linnemannia</taxon>
    </lineage>
</organism>